<reference evidence="1 2" key="1">
    <citation type="submission" date="2017-02" db="EMBL/GenBank/DDBJ databases">
        <title>Genomes of Trichoderma spp. with biocontrol activity.</title>
        <authorList>
            <person name="Gardiner D."/>
            <person name="Kazan K."/>
            <person name="Vos C."/>
            <person name="Harvey P."/>
        </authorList>
    </citation>
    <scope>NUCLEOTIDE SEQUENCE [LARGE SCALE GENOMIC DNA]</scope>
    <source>
        <strain evidence="1 2">Tr1</strain>
    </source>
</reference>
<dbReference type="GO" id="GO:0032259">
    <property type="term" value="P:methylation"/>
    <property type="evidence" value="ECO:0007669"/>
    <property type="project" value="InterPro"/>
</dbReference>
<organism evidence="1 2">
    <name type="scientific">Trichoderma harzianum</name>
    <name type="common">Hypocrea lixii</name>
    <dbReference type="NCBI Taxonomy" id="5544"/>
    <lineage>
        <taxon>Eukaryota</taxon>
        <taxon>Fungi</taxon>
        <taxon>Dikarya</taxon>
        <taxon>Ascomycota</taxon>
        <taxon>Pezizomycotina</taxon>
        <taxon>Sordariomycetes</taxon>
        <taxon>Hypocreomycetidae</taxon>
        <taxon>Hypocreales</taxon>
        <taxon>Hypocreaceae</taxon>
        <taxon>Trichoderma</taxon>
    </lineage>
</organism>
<accession>A0A2K0TLN0</accession>
<evidence type="ECO:0000313" key="1">
    <source>
        <dbReference type="EMBL" id="PNP46418.1"/>
    </source>
</evidence>
<dbReference type="GO" id="GO:0008168">
    <property type="term" value="F:methyltransferase activity"/>
    <property type="evidence" value="ECO:0007669"/>
    <property type="project" value="InterPro"/>
</dbReference>
<dbReference type="InterPro" id="IPR002052">
    <property type="entry name" value="DNA_methylase_N6_adenine_CS"/>
</dbReference>
<sequence length="113" mass="12843">MQVVNNPPYGWTVDKEEMDLDYYWSADGLGTEAAMNAGLTEFSKLQPQMIRSRESGGGAYLFTYDGKVYLWNMLQDDVYLYTDPADLDGVLREMGRQSGKVTRELVLVEQAEE</sequence>
<dbReference type="AlphaFoldDB" id="A0A2K0TLN0"/>
<name>A0A2K0TLN0_TRIHA</name>
<dbReference type="Proteomes" id="UP000236290">
    <property type="component" value="Unassembled WGS sequence"/>
</dbReference>
<dbReference type="OrthoDB" id="5350472at2759"/>
<comment type="caution">
    <text evidence="1">The sequence shown here is derived from an EMBL/GenBank/DDBJ whole genome shotgun (WGS) entry which is preliminary data.</text>
</comment>
<protein>
    <submittedName>
        <fullName evidence="1">Uncharacterized protein</fullName>
    </submittedName>
</protein>
<dbReference type="GO" id="GO:0003676">
    <property type="term" value="F:nucleic acid binding"/>
    <property type="evidence" value="ECO:0007669"/>
    <property type="project" value="InterPro"/>
</dbReference>
<proteinExistence type="predicted"/>
<evidence type="ECO:0000313" key="2">
    <source>
        <dbReference type="Proteomes" id="UP000236290"/>
    </source>
</evidence>
<dbReference type="PROSITE" id="PS00092">
    <property type="entry name" value="N6_MTASE"/>
    <property type="match status" value="1"/>
</dbReference>
<gene>
    <name evidence="1" type="ORF">THARTR1_10740</name>
</gene>
<dbReference type="EMBL" id="MTYI01000271">
    <property type="protein sequence ID" value="PNP46418.1"/>
    <property type="molecule type" value="Genomic_DNA"/>
</dbReference>